<sequence>MRPAPGGVPGRGQPQLRQPLVGQGHQQVGERAALGGDGGDPRLGGQRDADLDRRGGQHRRGADGEPLDPVDRLVGRPHVELVAGAEPALQRLPEPVLQLAADVEERRRTRAAVEVLVGAAHRQVGRRQVHLDRAGGVAEVPQHERAVLPGQLGDGDQAGQRTGAVGHQRQDDDGDPLVQHRRQVLQRQALVDVGGELPDLQAAFLRDAGHDVPVGGEVVGAAHQHVPAGPGVGPRPQQLVEVHRGRVRDQHLTGPGAEHAGGQGVAHPRGLGHPPGPGPDQALSPLLLDHPGQGGGGVPRQAAQRVAVQVDPAVRAVVPGAVRAVAGEAVAERGEGIGGVELLGIGAGGHGPMLHGWRARGHRPR</sequence>
<name>A0A6J7FZP8_9ZZZZ</name>
<gene>
    <name evidence="2" type="ORF">UFOPK3609_00283</name>
</gene>
<protein>
    <submittedName>
        <fullName evidence="2">Unannotated protein</fullName>
    </submittedName>
</protein>
<feature type="compositionally biased region" description="Basic and acidic residues" evidence="1">
    <location>
        <begin position="45"/>
        <end position="72"/>
    </location>
</feature>
<feature type="region of interest" description="Disordered" evidence="1">
    <location>
        <begin position="1"/>
        <end position="72"/>
    </location>
</feature>
<feature type="region of interest" description="Disordered" evidence="1">
    <location>
        <begin position="251"/>
        <end position="299"/>
    </location>
</feature>
<feature type="region of interest" description="Disordered" evidence="1">
    <location>
        <begin position="149"/>
        <end position="175"/>
    </location>
</feature>
<accession>A0A6J7FZP8</accession>
<evidence type="ECO:0000256" key="1">
    <source>
        <dbReference type="SAM" id="MobiDB-lite"/>
    </source>
</evidence>
<dbReference type="EMBL" id="CAFBMQ010000022">
    <property type="protein sequence ID" value="CAB4901157.1"/>
    <property type="molecule type" value="Genomic_DNA"/>
</dbReference>
<evidence type="ECO:0000313" key="2">
    <source>
        <dbReference type="EMBL" id="CAB4901157.1"/>
    </source>
</evidence>
<reference evidence="2" key="1">
    <citation type="submission" date="2020-05" db="EMBL/GenBank/DDBJ databases">
        <authorList>
            <person name="Chiriac C."/>
            <person name="Salcher M."/>
            <person name="Ghai R."/>
            <person name="Kavagutti S V."/>
        </authorList>
    </citation>
    <scope>NUCLEOTIDE SEQUENCE</scope>
</reference>
<proteinExistence type="predicted"/>
<organism evidence="2">
    <name type="scientific">freshwater metagenome</name>
    <dbReference type="NCBI Taxonomy" id="449393"/>
    <lineage>
        <taxon>unclassified sequences</taxon>
        <taxon>metagenomes</taxon>
        <taxon>ecological metagenomes</taxon>
    </lineage>
</organism>
<dbReference type="AlphaFoldDB" id="A0A6J7FZP8"/>